<protein>
    <submittedName>
        <fullName evidence="9">Tyrosine recombinase XerD</fullName>
    </submittedName>
</protein>
<dbReference type="EMBL" id="LWAE01000002">
    <property type="protein sequence ID" value="KZL92891.1"/>
    <property type="molecule type" value="Genomic_DNA"/>
</dbReference>
<evidence type="ECO:0000256" key="6">
    <source>
        <dbReference type="PROSITE-ProRule" id="PRU01248"/>
    </source>
</evidence>
<organism evidence="9 10">
    <name type="scientific">Clostridium magnum DSM 2767</name>
    <dbReference type="NCBI Taxonomy" id="1121326"/>
    <lineage>
        <taxon>Bacteria</taxon>
        <taxon>Bacillati</taxon>
        <taxon>Bacillota</taxon>
        <taxon>Clostridia</taxon>
        <taxon>Eubacteriales</taxon>
        <taxon>Clostridiaceae</taxon>
        <taxon>Clostridium</taxon>
    </lineage>
</organism>
<dbReference type="Gene3D" id="1.10.150.130">
    <property type="match status" value="1"/>
</dbReference>
<keyword evidence="3" id="KW-0229">DNA integration</keyword>
<dbReference type="InterPro" id="IPR011010">
    <property type="entry name" value="DNA_brk_join_enz"/>
</dbReference>
<dbReference type="OrthoDB" id="9801717at2"/>
<feature type="domain" description="Tyr recombinase" evidence="7">
    <location>
        <begin position="103"/>
        <end position="276"/>
    </location>
</feature>
<dbReference type="RefSeq" id="WP_066622687.1">
    <property type="nucleotide sequence ID" value="NZ_FQXL01000025.1"/>
</dbReference>
<dbReference type="InterPro" id="IPR044068">
    <property type="entry name" value="CB"/>
</dbReference>
<dbReference type="STRING" id="1121326.CLMAG_27050"/>
<dbReference type="InterPro" id="IPR013762">
    <property type="entry name" value="Integrase-like_cat_sf"/>
</dbReference>
<dbReference type="Gene3D" id="1.10.443.10">
    <property type="entry name" value="Intergrase catalytic core"/>
    <property type="match status" value="1"/>
</dbReference>
<comment type="caution">
    <text evidence="9">The sequence shown here is derived from an EMBL/GenBank/DDBJ whole genome shotgun (WGS) entry which is preliminary data.</text>
</comment>
<dbReference type="PROSITE" id="PS51898">
    <property type="entry name" value="TYR_RECOMBINASE"/>
    <property type="match status" value="1"/>
</dbReference>
<dbReference type="PANTHER" id="PTHR30349:SF89">
    <property type="entry name" value="INTEGRASE_RECOMBINASE"/>
    <property type="match status" value="1"/>
</dbReference>
<evidence type="ECO:0000256" key="5">
    <source>
        <dbReference type="ARBA" id="ARBA00023172"/>
    </source>
</evidence>
<feature type="domain" description="Core-binding (CB)" evidence="8">
    <location>
        <begin position="1"/>
        <end position="82"/>
    </location>
</feature>
<dbReference type="InterPro" id="IPR004107">
    <property type="entry name" value="Integrase_SAM-like_N"/>
</dbReference>
<dbReference type="GO" id="GO:0006310">
    <property type="term" value="P:DNA recombination"/>
    <property type="evidence" value="ECO:0007669"/>
    <property type="project" value="UniProtKB-KW"/>
</dbReference>
<keyword evidence="5" id="KW-0233">DNA recombination</keyword>
<dbReference type="Proteomes" id="UP000076603">
    <property type="component" value="Unassembled WGS sequence"/>
</dbReference>
<evidence type="ECO:0000256" key="1">
    <source>
        <dbReference type="ARBA" id="ARBA00003283"/>
    </source>
</evidence>
<dbReference type="GO" id="GO:0015074">
    <property type="term" value="P:DNA integration"/>
    <property type="evidence" value="ECO:0007669"/>
    <property type="project" value="UniProtKB-KW"/>
</dbReference>
<gene>
    <name evidence="9" type="primary">xerD_2</name>
    <name evidence="9" type="ORF">CLMAG_27050</name>
</gene>
<dbReference type="PANTHER" id="PTHR30349">
    <property type="entry name" value="PHAGE INTEGRASE-RELATED"/>
    <property type="match status" value="1"/>
</dbReference>
<dbReference type="GO" id="GO:0003677">
    <property type="term" value="F:DNA binding"/>
    <property type="evidence" value="ECO:0007669"/>
    <property type="project" value="UniProtKB-UniRule"/>
</dbReference>
<dbReference type="InterPro" id="IPR002104">
    <property type="entry name" value="Integrase_catalytic"/>
</dbReference>
<evidence type="ECO:0000259" key="8">
    <source>
        <dbReference type="PROSITE" id="PS51900"/>
    </source>
</evidence>
<reference evidence="9 10" key="1">
    <citation type="submission" date="2016-04" db="EMBL/GenBank/DDBJ databases">
        <title>Genome sequence of Clostridium magnum DSM 2767.</title>
        <authorList>
            <person name="Poehlein A."/>
            <person name="Uhlig R."/>
            <person name="Fischer R."/>
            <person name="Bahl H."/>
            <person name="Daniel R."/>
        </authorList>
    </citation>
    <scope>NUCLEOTIDE SEQUENCE [LARGE SCALE GENOMIC DNA]</scope>
    <source>
        <strain evidence="9 10">DSM 2767</strain>
    </source>
</reference>
<dbReference type="SUPFAM" id="SSF56349">
    <property type="entry name" value="DNA breaking-rejoining enzymes"/>
    <property type="match status" value="1"/>
</dbReference>
<dbReference type="Pfam" id="PF00589">
    <property type="entry name" value="Phage_integrase"/>
    <property type="match status" value="1"/>
</dbReference>
<dbReference type="InterPro" id="IPR050090">
    <property type="entry name" value="Tyrosine_recombinase_XerCD"/>
</dbReference>
<evidence type="ECO:0000256" key="2">
    <source>
        <dbReference type="ARBA" id="ARBA00008857"/>
    </source>
</evidence>
<keyword evidence="4 6" id="KW-0238">DNA-binding</keyword>
<dbReference type="PROSITE" id="PS51900">
    <property type="entry name" value="CB"/>
    <property type="match status" value="1"/>
</dbReference>
<name>A0A162TPL1_9CLOT</name>
<evidence type="ECO:0000313" key="9">
    <source>
        <dbReference type="EMBL" id="KZL92891.1"/>
    </source>
</evidence>
<comment type="function">
    <text evidence="1">Site-specific tyrosine recombinase, which acts by catalyzing the cutting and rejoining of the recombining DNA molecules.</text>
</comment>
<evidence type="ECO:0000256" key="4">
    <source>
        <dbReference type="ARBA" id="ARBA00023125"/>
    </source>
</evidence>
<evidence type="ECO:0000259" key="7">
    <source>
        <dbReference type="PROSITE" id="PS51898"/>
    </source>
</evidence>
<evidence type="ECO:0000313" key="10">
    <source>
        <dbReference type="Proteomes" id="UP000076603"/>
    </source>
</evidence>
<dbReference type="Pfam" id="PF02899">
    <property type="entry name" value="Phage_int_SAM_1"/>
    <property type="match status" value="1"/>
</dbReference>
<comment type="similarity">
    <text evidence="2">Belongs to the 'phage' integrase family.</text>
</comment>
<dbReference type="AlphaFoldDB" id="A0A162TPL1"/>
<sequence length="285" mass="33058">MNILDEFADYLLENEKSKNTISSYKKDIDQFLKWYGGDLNSFSEVNKNALKDFTMYLQNENLSIKTINRRIVSLNQFIKFLNDIFDKGIAVRGKPLKIENQNFIDDMLENSDVIRIVNAAERERDIRAVTIFYTLYYTGARVSEMLQIKVKDISKDSINIKGKGSKYREILIPKKLKDQFKRYLEVRYDTSEYLFSGQRGPINRQTVHNEIKYYTGKARGIDKEIAHAHAFRHLYAQNLAGLGVNPVVISQLLGHSLNVTGLYIQSSKRELLKIINNLELRKTNS</sequence>
<evidence type="ECO:0000256" key="3">
    <source>
        <dbReference type="ARBA" id="ARBA00022908"/>
    </source>
</evidence>
<dbReference type="PATRIC" id="fig|1121326.3.peg.2717"/>
<keyword evidence="10" id="KW-1185">Reference proteome</keyword>
<proteinExistence type="inferred from homology"/>
<dbReference type="CDD" id="cd00397">
    <property type="entry name" value="DNA_BRE_C"/>
    <property type="match status" value="1"/>
</dbReference>
<accession>A0A162TPL1</accession>
<dbReference type="InterPro" id="IPR010998">
    <property type="entry name" value="Integrase_recombinase_N"/>
</dbReference>